<evidence type="ECO:0000256" key="1">
    <source>
        <dbReference type="ARBA" id="ARBA00004389"/>
    </source>
</evidence>
<dbReference type="STRING" id="1764295.A0A5B8MQT1"/>
<evidence type="ECO:0000256" key="2">
    <source>
        <dbReference type="ARBA" id="ARBA00022448"/>
    </source>
</evidence>
<keyword evidence="2" id="KW-0813">Transport</keyword>
<dbReference type="EMBL" id="CP031039">
    <property type="protein sequence ID" value="QDZ21730.1"/>
    <property type="molecule type" value="Genomic_DNA"/>
</dbReference>
<evidence type="ECO:0008006" key="15">
    <source>
        <dbReference type="Google" id="ProtNLM"/>
    </source>
</evidence>
<organism evidence="13 14">
    <name type="scientific">Chloropicon primus</name>
    <dbReference type="NCBI Taxonomy" id="1764295"/>
    <lineage>
        <taxon>Eukaryota</taxon>
        <taxon>Viridiplantae</taxon>
        <taxon>Chlorophyta</taxon>
        <taxon>Chloropicophyceae</taxon>
        <taxon>Chloropicales</taxon>
        <taxon>Chloropicaceae</taxon>
        <taxon>Chloropicon</taxon>
    </lineage>
</organism>
<dbReference type="AlphaFoldDB" id="A0A5B8MQT1"/>
<feature type="region of interest" description="Disordered" evidence="11">
    <location>
        <begin position="53"/>
        <end position="72"/>
    </location>
</feature>
<evidence type="ECO:0000256" key="10">
    <source>
        <dbReference type="ARBA" id="ARBA00023136"/>
    </source>
</evidence>
<keyword evidence="10 12" id="KW-0472">Membrane</keyword>
<dbReference type="GO" id="GO:0005085">
    <property type="term" value="F:guanyl-nucleotide exchange factor activity"/>
    <property type="evidence" value="ECO:0007669"/>
    <property type="project" value="InterPro"/>
</dbReference>
<dbReference type="InterPro" id="IPR011047">
    <property type="entry name" value="Quinoprotein_ADH-like_sf"/>
</dbReference>
<dbReference type="GO" id="GO:0005789">
    <property type="term" value="C:endoplasmic reticulum membrane"/>
    <property type="evidence" value="ECO:0007669"/>
    <property type="project" value="UniProtKB-SubCell"/>
</dbReference>
<evidence type="ECO:0000256" key="11">
    <source>
        <dbReference type="SAM" id="MobiDB-lite"/>
    </source>
</evidence>
<keyword evidence="6" id="KW-0256">Endoplasmic reticulum</keyword>
<feature type="compositionally biased region" description="Basic residues" evidence="11">
    <location>
        <begin position="220"/>
        <end position="229"/>
    </location>
</feature>
<evidence type="ECO:0000256" key="4">
    <source>
        <dbReference type="ARBA" id="ARBA00022692"/>
    </source>
</evidence>
<feature type="transmembrane region" description="Helical" evidence="12">
    <location>
        <begin position="392"/>
        <end position="412"/>
    </location>
</feature>
<dbReference type="PANTHER" id="PTHR23284">
    <property type="entry name" value="PROLACTIN REGULATORY ELEMENT BINDING PROTEIN"/>
    <property type="match status" value="1"/>
</dbReference>
<evidence type="ECO:0000256" key="5">
    <source>
        <dbReference type="ARBA" id="ARBA00022737"/>
    </source>
</evidence>
<accession>A0A5B8MQT1</accession>
<feature type="compositionally biased region" description="Basic and acidic residues" evidence="11">
    <location>
        <begin position="60"/>
        <end position="72"/>
    </location>
</feature>
<evidence type="ECO:0000256" key="7">
    <source>
        <dbReference type="ARBA" id="ARBA00022892"/>
    </source>
</evidence>
<dbReference type="Proteomes" id="UP000316726">
    <property type="component" value="Chromosome 6"/>
</dbReference>
<dbReference type="InterPro" id="IPR001680">
    <property type="entry name" value="WD40_rpt"/>
</dbReference>
<protein>
    <recommendedName>
        <fullName evidence="15">WD40 repeat domain-containing protein</fullName>
    </recommendedName>
</protein>
<evidence type="ECO:0000256" key="9">
    <source>
        <dbReference type="ARBA" id="ARBA00022989"/>
    </source>
</evidence>
<reference evidence="13 14" key="1">
    <citation type="submission" date="2018-07" db="EMBL/GenBank/DDBJ databases">
        <title>The complete nuclear genome of the prasinophyte Chloropicon primus (CCMP1205).</title>
        <authorList>
            <person name="Pombert J.-F."/>
            <person name="Otis C."/>
            <person name="Turmel M."/>
            <person name="Lemieux C."/>
        </authorList>
    </citation>
    <scope>NUCLEOTIDE SEQUENCE [LARGE SCALE GENOMIC DNA]</scope>
    <source>
        <strain evidence="13 14">CCMP1205</strain>
    </source>
</reference>
<keyword evidence="3" id="KW-0853">WD repeat</keyword>
<comment type="subcellular location">
    <subcellularLocation>
        <location evidence="1">Endoplasmic reticulum membrane</location>
        <topology evidence="1">Single-pass membrane protein</topology>
    </subcellularLocation>
</comment>
<dbReference type="GO" id="GO:0003400">
    <property type="term" value="P:regulation of COPII vesicle coating"/>
    <property type="evidence" value="ECO:0007669"/>
    <property type="project" value="TreeGrafter"/>
</dbReference>
<feature type="region of interest" description="Disordered" evidence="11">
    <location>
        <begin position="213"/>
        <end position="240"/>
    </location>
</feature>
<evidence type="ECO:0000256" key="12">
    <source>
        <dbReference type="SAM" id="Phobius"/>
    </source>
</evidence>
<dbReference type="SUPFAM" id="SSF50998">
    <property type="entry name" value="Quinoprotein alcohol dehydrogenase-like"/>
    <property type="match status" value="1"/>
</dbReference>
<evidence type="ECO:0000256" key="3">
    <source>
        <dbReference type="ARBA" id="ARBA00022574"/>
    </source>
</evidence>
<dbReference type="InterPro" id="IPR045260">
    <property type="entry name" value="Sec12-like"/>
</dbReference>
<proteinExistence type="predicted"/>
<dbReference type="PANTHER" id="PTHR23284:SF0">
    <property type="entry name" value="PROLACTIN REGULATORY ELEMENT-BINDING PROTEIN"/>
    <property type="match status" value="1"/>
</dbReference>
<dbReference type="SMART" id="SM00320">
    <property type="entry name" value="WD40"/>
    <property type="match status" value="4"/>
</dbReference>
<evidence type="ECO:0000313" key="14">
    <source>
        <dbReference type="Proteomes" id="UP000316726"/>
    </source>
</evidence>
<keyword evidence="4 12" id="KW-0812">Transmembrane</keyword>
<evidence type="ECO:0000313" key="13">
    <source>
        <dbReference type="EMBL" id="QDZ21730.1"/>
    </source>
</evidence>
<keyword evidence="8" id="KW-0653">Protein transport</keyword>
<keyword evidence="5" id="KW-0677">Repeat</keyword>
<dbReference type="GO" id="GO:0006888">
    <property type="term" value="P:endoplasmic reticulum to Golgi vesicle-mediated transport"/>
    <property type="evidence" value="ECO:0007669"/>
    <property type="project" value="TreeGrafter"/>
</dbReference>
<sequence>MAPPPPARKYGHPLFFCTFTDSAEGSQVVLGGGGGASSTGVANRLLLVPVQPNDAVKGGPHKDQLKSDPASELHTGDITTVSGTWVQNKPYFVAVLSGGAGLSKYKLGKGADGKEEFREVEVDGGKAESFKQAEIKTVASNASGTRIAVGYNTGKIVIYDTETMGEIRSFDPEKHEDVLPPKGGIMNLCYSPCGGKILVVKDSGVAFVWESGAGAPASPSKKKKKHSKDKKSNSGSAGGGATVVKFPQDLGTFRGCYAFQGGDGKPLFCLGVNCKDRKSRVSTWRIAGGSHAARQVFRYAHGAAMTALAGHSGEATGNRLVATASSEGDVCVFSAGESSLTALHRVSNAHMIFVTDLSFSRDGRRLVSVSADAGARITCVTRSAKQIAMQRHILLALLPLLVALIIALVRQLL</sequence>
<keyword evidence="7" id="KW-0931">ER-Golgi transport</keyword>
<gene>
    <name evidence="13" type="ORF">A3770_06p42480</name>
</gene>
<name>A0A5B8MQT1_9CHLO</name>
<dbReference type="InterPro" id="IPR015943">
    <property type="entry name" value="WD40/YVTN_repeat-like_dom_sf"/>
</dbReference>
<keyword evidence="9 12" id="KW-1133">Transmembrane helix</keyword>
<dbReference type="Pfam" id="PF00400">
    <property type="entry name" value="WD40"/>
    <property type="match status" value="1"/>
</dbReference>
<dbReference type="Gene3D" id="2.130.10.10">
    <property type="entry name" value="YVTN repeat-like/Quinoprotein amine dehydrogenase"/>
    <property type="match status" value="1"/>
</dbReference>
<keyword evidence="14" id="KW-1185">Reference proteome</keyword>
<dbReference type="GO" id="GO:0015031">
    <property type="term" value="P:protein transport"/>
    <property type="evidence" value="ECO:0007669"/>
    <property type="project" value="UniProtKB-KW"/>
</dbReference>
<evidence type="ECO:0000256" key="6">
    <source>
        <dbReference type="ARBA" id="ARBA00022824"/>
    </source>
</evidence>
<evidence type="ECO:0000256" key="8">
    <source>
        <dbReference type="ARBA" id="ARBA00022927"/>
    </source>
</evidence>